<evidence type="ECO:0000259" key="5">
    <source>
        <dbReference type="PROSITE" id="PS50931"/>
    </source>
</evidence>
<dbReference type="SUPFAM" id="SSF46785">
    <property type="entry name" value="Winged helix' DNA-binding domain"/>
    <property type="match status" value="1"/>
</dbReference>
<keyword evidence="3" id="KW-0238">DNA-binding</keyword>
<organism evidence="6 7">
    <name type="scientific">Burkholderia cenocepacia</name>
    <dbReference type="NCBI Taxonomy" id="95486"/>
    <lineage>
        <taxon>Bacteria</taxon>
        <taxon>Pseudomonadati</taxon>
        <taxon>Pseudomonadota</taxon>
        <taxon>Betaproteobacteria</taxon>
        <taxon>Burkholderiales</taxon>
        <taxon>Burkholderiaceae</taxon>
        <taxon>Burkholderia</taxon>
        <taxon>Burkholderia cepacia complex</taxon>
    </lineage>
</organism>
<dbReference type="PRINTS" id="PR00039">
    <property type="entry name" value="HTHLYSR"/>
</dbReference>
<keyword evidence="4" id="KW-0804">Transcription</keyword>
<reference evidence="6 7" key="1">
    <citation type="submission" date="2020-04" db="EMBL/GenBank/DDBJ databases">
        <authorList>
            <person name="Depoorter E."/>
        </authorList>
    </citation>
    <scope>NUCLEOTIDE SEQUENCE [LARGE SCALE GENOMIC DNA]</scope>
    <source>
        <strain evidence="6 7">BCC0132</strain>
    </source>
</reference>
<dbReference type="Pfam" id="PF00126">
    <property type="entry name" value="HTH_1"/>
    <property type="match status" value="1"/>
</dbReference>
<dbReference type="InterPro" id="IPR036388">
    <property type="entry name" value="WH-like_DNA-bd_sf"/>
</dbReference>
<evidence type="ECO:0000256" key="4">
    <source>
        <dbReference type="ARBA" id="ARBA00023163"/>
    </source>
</evidence>
<dbReference type="GO" id="GO:0003677">
    <property type="term" value="F:DNA binding"/>
    <property type="evidence" value="ECO:0007669"/>
    <property type="project" value="UniProtKB-KW"/>
</dbReference>
<dbReference type="AlphaFoldDB" id="A0A6J5JYD9"/>
<keyword evidence="2" id="KW-0805">Transcription regulation</keyword>
<accession>A0A6J5JYD9</accession>
<dbReference type="EMBL" id="CABWIK020000126">
    <property type="protein sequence ID" value="CAB3976137.1"/>
    <property type="molecule type" value="Genomic_DNA"/>
</dbReference>
<evidence type="ECO:0000256" key="1">
    <source>
        <dbReference type="ARBA" id="ARBA00009437"/>
    </source>
</evidence>
<protein>
    <submittedName>
        <fullName evidence="6">LysR family transcriptional regulator</fullName>
    </submittedName>
</protein>
<evidence type="ECO:0000256" key="2">
    <source>
        <dbReference type="ARBA" id="ARBA00023015"/>
    </source>
</evidence>
<dbReference type="PROSITE" id="PS50931">
    <property type="entry name" value="HTH_LYSR"/>
    <property type="match status" value="1"/>
</dbReference>
<evidence type="ECO:0000313" key="6">
    <source>
        <dbReference type="EMBL" id="CAB3976137.1"/>
    </source>
</evidence>
<dbReference type="Gene3D" id="1.10.10.10">
    <property type="entry name" value="Winged helix-like DNA-binding domain superfamily/Winged helix DNA-binding domain"/>
    <property type="match status" value="1"/>
</dbReference>
<name>A0A6J5JYD9_9BURK</name>
<proteinExistence type="inferred from homology"/>
<dbReference type="PANTHER" id="PTHR30346:SF26">
    <property type="entry name" value="HYDROGEN PEROXIDE-INDUCIBLE GENES ACTIVATOR"/>
    <property type="match status" value="1"/>
</dbReference>
<dbReference type="GO" id="GO:0003700">
    <property type="term" value="F:DNA-binding transcription factor activity"/>
    <property type="evidence" value="ECO:0007669"/>
    <property type="project" value="InterPro"/>
</dbReference>
<dbReference type="InterPro" id="IPR000847">
    <property type="entry name" value="LysR_HTH_N"/>
</dbReference>
<dbReference type="RefSeq" id="WP_244115476.1">
    <property type="nucleotide sequence ID" value="NZ_CABWIK020000126.1"/>
</dbReference>
<dbReference type="Proteomes" id="UP000494322">
    <property type="component" value="Unassembled WGS sequence"/>
</dbReference>
<feature type="domain" description="HTH lysR-type" evidence="5">
    <location>
        <begin position="1"/>
        <end position="58"/>
    </location>
</feature>
<sequence length="88" mass="9748">MIVRNFEYLLALHREGHFGNAAKSCNVSQPTLSAGIKQLEEDMGVEIVRHGRRYDGLTSKGCAYCLGLSRCMTTAKGWSENSPHYGEV</sequence>
<evidence type="ECO:0000256" key="3">
    <source>
        <dbReference type="ARBA" id="ARBA00023125"/>
    </source>
</evidence>
<evidence type="ECO:0000313" key="7">
    <source>
        <dbReference type="Proteomes" id="UP000494322"/>
    </source>
</evidence>
<dbReference type="InterPro" id="IPR036390">
    <property type="entry name" value="WH_DNA-bd_sf"/>
</dbReference>
<comment type="similarity">
    <text evidence="1">Belongs to the LysR transcriptional regulatory family.</text>
</comment>
<dbReference type="PANTHER" id="PTHR30346">
    <property type="entry name" value="TRANSCRIPTIONAL DUAL REGULATOR HCAR-RELATED"/>
    <property type="match status" value="1"/>
</dbReference>
<gene>
    <name evidence="6" type="ORF">BCO9919_07493</name>
</gene>
<dbReference type="GO" id="GO:0032993">
    <property type="term" value="C:protein-DNA complex"/>
    <property type="evidence" value="ECO:0007669"/>
    <property type="project" value="TreeGrafter"/>
</dbReference>